<organism evidence="5 6">
    <name type="scientific">Candidatus Protofrankia datiscae</name>
    <dbReference type="NCBI Taxonomy" id="2716812"/>
    <lineage>
        <taxon>Bacteria</taxon>
        <taxon>Bacillati</taxon>
        <taxon>Actinomycetota</taxon>
        <taxon>Actinomycetes</taxon>
        <taxon>Frankiales</taxon>
        <taxon>Frankiaceae</taxon>
        <taxon>Protofrankia</taxon>
    </lineage>
</organism>
<evidence type="ECO:0000259" key="4">
    <source>
        <dbReference type="Pfam" id="PF00561"/>
    </source>
</evidence>
<dbReference type="EMBL" id="CP002801">
    <property type="protein sequence ID" value="AEH10518.1"/>
    <property type="molecule type" value="Genomic_DNA"/>
</dbReference>
<evidence type="ECO:0000256" key="1">
    <source>
        <dbReference type="ARBA" id="ARBA00010088"/>
    </source>
</evidence>
<dbReference type="KEGG" id="fsy:FsymDg_3212"/>
<dbReference type="InterPro" id="IPR029058">
    <property type="entry name" value="AB_hydrolase_fold"/>
</dbReference>
<evidence type="ECO:0000256" key="3">
    <source>
        <dbReference type="SAM" id="MobiDB-lite"/>
    </source>
</evidence>
<dbReference type="SUPFAM" id="SSF53474">
    <property type="entry name" value="alpha/beta-Hydrolases"/>
    <property type="match status" value="1"/>
</dbReference>
<keyword evidence="6" id="KW-1185">Reference proteome</keyword>
<keyword evidence="2 5" id="KW-0378">Hydrolase</keyword>
<dbReference type="InterPro" id="IPR000073">
    <property type="entry name" value="AB_hydrolase_1"/>
</dbReference>
<feature type="domain" description="AB hydrolase-1" evidence="4">
    <location>
        <begin position="41"/>
        <end position="283"/>
    </location>
</feature>
<evidence type="ECO:0000256" key="2">
    <source>
        <dbReference type="ARBA" id="ARBA00022801"/>
    </source>
</evidence>
<dbReference type="HOGENOM" id="CLU_020336_50_0_11"/>
<comment type="similarity">
    <text evidence="1">Belongs to the peptidase S33 family.</text>
</comment>
<dbReference type="InterPro" id="IPR002410">
    <property type="entry name" value="Peptidase_S33"/>
</dbReference>
<dbReference type="AlphaFoldDB" id="F8AZ51"/>
<evidence type="ECO:0000313" key="5">
    <source>
        <dbReference type="EMBL" id="AEH10518.1"/>
    </source>
</evidence>
<dbReference type="GO" id="GO:0004177">
    <property type="term" value="F:aminopeptidase activity"/>
    <property type="evidence" value="ECO:0007669"/>
    <property type="project" value="UniProtKB-EC"/>
</dbReference>
<name>F8AZ51_9ACTN</name>
<dbReference type="PRINTS" id="PR00793">
    <property type="entry name" value="PROAMNOPTASE"/>
</dbReference>
<gene>
    <name evidence="5" type="ordered locus">FsymDg_3212</name>
</gene>
<dbReference type="STRING" id="656024.FsymDg_3212"/>
<dbReference type="Gene3D" id="3.40.50.1820">
    <property type="entry name" value="alpha/beta hydrolase"/>
    <property type="match status" value="1"/>
</dbReference>
<dbReference type="Proteomes" id="UP000001549">
    <property type="component" value="Chromosome"/>
</dbReference>
<dbReference type="Pfam" id="PF00561">
    <property type="entry name" value="Abhydrolase_1"/>
    <property type="match status" value="1"/>
</dbReference>
<reference evidence="5 6" key="1">
    <citation type="submission" date="2011-05" db="EMBL/GenBank/DDBJ databases">
        <title>Complete sequence of chromosome of Frankia symbiont of Datisca glomerata.</title>
        <authorList>
            <consortium name="US DOE Joint Genome Institute"/>
            <person name="Lucas S."/>
            <person name="Han J."/>
            <person name="Lapidus A."/>
            <person name="Cheng J.-F."/>
            <person name="Goodwin L."/>
            <person name="Pitluck S."/>
            <person name="Peters L."/>
            <person name="Mikhailova N."/>
            <person name="Chertkov O."/>
            <person name="Teshima H."/>
            <person name="Han C."/>
            <person name="Tapia R."/>
            <person name="Land M."/>
            <person name="Hauser L."/>
            <person name="Kyrpides N."/>
            <person name="Ivanova N."/>
            <person name="Pagani I."/>
            <person name="Berry A."/>
            <person name="Pawlowski K."/>
            <person name="Persson T."/>
            <person name="Vanden Heuvel B."/>
            <person name="Benson D."/>
            <person name="Woyke T."/>
        </authorList>
    </citation>
    <scope>NUCLEOTIDE SEQUENCE [LARGE SCALE GENOMIC DNA]</scope>
    <source>
        <strain evidence="6">4085684</strain>
    </source>
</reference>
<evidence type="ECO:0000313" key="6">
    <source>
        <dbReference type="Proteomes" id="UP000001549"/>
    </source>
</evidence>
<dbReference type="PANTHER" id="PTHR43433">
    <property type="entry name" value="HYDROLASE, ALPHA/BETA FOLD FAMILY PROTEIN"/>
    <property type="match status" value="1"/>
</dbReference>
<accession>F8AZ51</accession>
<dbReference type="eggNOG" id="COG2267">
    <property type="taxonomic scope" value="Bacteria"/>
</dbReference>
<dbReference type="GO" id="GO:0006508">
    <property type="term" value="P:proteolysis"/>
    <property type="evidence" value="ECO:0007669"/>
    <property type="project" value="InterPro"/>
</dbReference>
<proteinExistence type="inferred from homology"/>
<sequence length="351" mass="39206">MWSRLSVVRGMRCRCYGSAVETTVRAADGATLWCDVTGRGPRIVLCNGGPGLADYLHPMARLFTGVLQTVRWEQRGCGRSAPVGPFTVAQCVDDLRRVIVSTGDGPVFLLGHSWGATLALRFAVAYPEMVRSLAYISGTGTGRAWKAQWRANMRARLRPAELRRYDQLVSLGRTADQDRELAILQWKTDCADPDAGELHATAMATPWSPVNELCNRALGTEVDGWVEQDLLAEYRRLRVPVLVVHGDRDPRPSSAADSLCRALPDVHRVDLRDAGHLPWLEHPDLFRDLIRDHADHPTRFSRRPRPPRLPETGWINQPIPQPTGSRPTVLRDLTASELGQDFRVEFDALIE</sequence>
<feature type="region of interest" description="Disordered" evidence="3">
    <location>
        <begin position="296"/>
        <end position="326"/>
    </location>
</feature>
<dbReference type="PANTHER" id="PTHR43433:SF5">
    <property type="entry name" value="AB HYDROLASE-1 DOMAIN-CONTAINING PROTEIN"/>
    <property type="match status" value="1"/>
</dbReference>
<dbReference type="InterPro" id="IPR050471">
    <property type="entry name" value="AB_hydrolase"/>
</dbReference>
<protein>
    <submittedName>
        <fullName evidence="5">Alpha/beta hydrolase fold protein</fullName>
    </submittedName>
</protein>